<name>A0A4Y2SRN4_ARAVE</name>
<evidence type="ECO:0000313" key="4">
    <source>
        <dbReference type="EMBL" id="GBN91022.1"/>
    </source>
</evidence>
<protein>
    <submittedName>
        <fullName evidence="4">Uncharacterized protein</fullName>
    </submittedName>
</protein>
<organism evidence="4 5">
    <name type="scientific">Araneus ventricosus</name>
    <name type="common">Orbweaver spider</name>
    <name type="synonym">Epeira ventricosa</name>
    <dbReference type="NCBI Taxonomy" id="182803"/>
    <lineage>
        <taxon>Eukaryota</taxon>
        <taxon>Metazoa</taxon>
        <taxon>Ecdysozoa</taxon>
        <taxon>Arthropoda</taxon>
        <taxon>Chelicerata</taxon>
        <taxon>Arachnida</taxon>
        <taxon>Araneae</taxon>
        <taxon>Araneomorphae</taxon>
        <taxon>Entelegynae</taxon>
        <taxon>Araneoidea</taxon>
        <taxon>Araneidae</taxon>
        <taxon>Araneus</taxon>
    </lineage>
</organism>
<gene>
    <name evidence="1" type="ORF">AVEN_150725_1</name>
    <name evidence="3" type="ORF">AVEN_259798_1</name>
    <name evidence="2" type="ORF">AVEN_51697_1</name>
    <name evidence="4" type="ORF">AVEN_58629_1</name>
</gene>
<keyword evidence="5" id="KW-1185">Reference proteome</keyword>
<dbReference type="EMBL" id="BGPR01023666">
    <property type="protein sequence ID" value="GBN91022.1"/>
    <property type="molecule type" value="Genomic_DNA"/>
</dbReference>
<sequence>MLPSKRGFNLRKALFFSIASFSVPLIFRSDFSPGGIPTMARRLAHFQRFVSLFPNRVPKFVCEVNGRLKREEARLTKFRLNIKIWKKSLSETSCLPVYPVQHSNTITQEHQRAMNEIRLCVIY</sequence>
<dbReference type="EMBL" id="BGPR01023665">
    <property type="protein sequence ID" value="GBN91021.1"/>
    <property type="molecule type" value="Genomic_DNA"/>
</dbReference>
<evidence type="ECO:0000313" key="2">
    <source>
        <dbReference type="EMBL" id="GBN90779.1"/>
    </source>
</evidence>
<evidence type="ECO:0000313" key="3">
    <source>
        <dbReference type="EMBL" id="GBN91021.1"/>
    </source>
</evidence>
<proteinExistence type="predicted"/>
<reference evidence="4 5" key="1">
    <citation type="journal article" date="2019" name="Sci. Rep.">
        <title>Orb-weaving spider Araneus ventricosus genome elucidates the spidroin gene catalogue.</title>
        <authorList>
            <person name="Kono N."/>
            <person name="Nakamura H."/>
            <person name="Ohtoshi R."/>
            <person name="Moran D.A.P."/>
            <person name="Shinohara A."/>
            <person name="Yoshida Y."/>
            <person name="Fujiwara M."/>
            <person name="Mori M."/>
            <person name="Tomita M."/>
            <person name="Arakawa K."/>
        </authorList>
    </citation>
    <scope>NUCLEOTIDE SEQUENCE [LARGE SCALE GENOMIC DNA]</scope>
</reference>
<dbReference type="EMBL" id="BGPR01023526">
    <property type="protein sequence ID" value="GBN90759.1"/>
    <property type="molecule type" value="Genomic_DNA"/>
</dbReference>
<comment type="caution">
    <text evidence="4">The sequence shown here is derived from an EMBL/GenBank/DDBJ whole genome shotgun (WGS) entry which is preliminary data.</text>
</comment>
<dbReference type="Proteomes" id="UP000499080">
    <property type="component" value="Unassembled WGS sequence"/>
</dbReference>
<evidence type="ECO:0000313" key="1">
    <source>
        <dbReference type="EMBL" id="GBN90759.1"/>
    </source>
</evidence>
<dbReference type="EMBL" id="BGPR01023536">
    <property type="protein sequence ID" value="GBN90779.1"/>
    <property type="molecule type" value="Genomic_DNA"/>
</dbReference>
<accession>A0A4Y2SRN4</accession>
<evidence type="ECO:0000313" key="5">
    <source>
        <dbReference type="Proteomes" id="UP000499080"/>
    </source>
</evidence>
<dbReference type="AlphaFoldDB" id="A0A4Y2SRN4"/>